<dbReference type="AlphaFoldDB" id="X1SDL5"/>
<accession>X1SDL5</accession>
<comment type="caution">
    <text evidence="1">The sequence shown here is derived from an EMBL/GenBank/DDBJ whole genome shotgun (WGS) entry which is preliminary data.</text>
</comment>
<proteinExistence type="predicted"/>
<sequence>MNVKNIKGRTEYNSGKFLGYVLWKHSDGFHLRWTTKGSKTQNFQGKIIFEDKFMISKRIIPETKID</sequence>
<name>X1SDL5_9ZZZZ</name>
<dbReference type="EMBL" id="BARW01009182">
    <property type="protein sequence ID" value="GAI77241.1"/>
    <property type="molecule type" value="Genomic_DNA"/>
</dbReference>
<feature type="non-terminal residue" evidence="1">
    <location>
        <position position="66"/>
    </location>
</feature>
<reference evidence="1" key="1">
    <citation type="journal article" date="2014" name="Front. Microbiol.">
        <title>High frequency of phylogenetically diverse reductive dehalogenase-homologous genes in deep subseafloor sedimentary metagenomes.</title>
        <authorList>
            <person name="Kawai M."/>
            <person name="Futagami T."/>
            <person name="Toyoda A."/>
            <person name="Takaki Y."/>
            <person name="Nishi S."/>
            <person name="Hori S."/>
            <person name="Arai W."/>
            <person name="Tsubouchi T."/>
            <person name="Morono Y."/>
            <person name="Uchiyama I."/>
            <person name="Ito T."/>
            <person name="Fujiyama A."/>
            <person name="Inagaki F."/>
            <person name="Takami H."/>
        </authorList>
    </citation>
    <scope>NUCLEOTIDE SEQUENCE</scope>
    <source>
        <strain evidence="1">Expedition CK06-06</strain>
    </source>
</reference>
<protein>
    <submittedName>
        <fullName evidence="1">Uncharacterized protein</fullName>
    </submittedName>
</protein>
<gene>
    <name evidence="1" type="ORF">S12H4_18566</name>
</gene>
<organism evidence="1">
    <name type="scientific">marine sediment metagenome</name>
    <dbReference type="NCBI Taxonomy" id="412755"/>
    <lineage>
        <taxon>unclassified sequences</taxon>
        <taxon>metagenomes</taxon>
        <taxon>ecological metagenomes</taxon>
    </lineage>
</organism>
<evidence type="ECO:0000313" key="1">
    <source>
        <dbReference type="EMBL" id="GAI77241.1"/>
    </source>
</evidence>